<gene>
    <name evidence="5" type="ORF">scyTo_0002966</name>
</gene>
<accession>A0A401PL68</accession>
<dbReference type="Gene3D" id="2.60.40.790">
    <property type="match status" value="1"/>
</dbReference>
<dbReference type="GO" id="GO:0101031">
    <property type="term" value="C:protein folding chaperone complex"/>
    <property type="evidence" value="ECO:0007669"/>
    <property type="project" value="TreeGrafter"/>
</dbReference>
<dbReference type="SUPFAM" id="SSF49764">
    <property type="entry name" value="HSP20-like chaperones"/>
    <property type="match status" value="1"/>
</dbReference>
<evidence type="ECO:0000256" key="3">
    <source>
        <dbReference type="SAM" id="MobiDB-lite"/>
    </source>
</evidence>
<evidence type="ECO:0000313" key="5">
    <source>
        <dbReference type="EMBL" id="GCB73884.1"/>
    </source>
</evidence>
<dbReference type="Proteomes" id="UP000288216">
    <property type="component" value="Unassembled WGS sequence"/>
</dbReference>
<comment type="caution">
    <text evidence="5">The sequence shown here is derived from an EMBL/GenBank/DDBJ whole genome shotgun (WGS) entry which is preliminary data.</text>
</comment>
<dbReference type="PANTHER" id="PTHR46906">
    <property type="entry name" value="HEAT SHOCK PROTEIN BETA-8"/>
    <property type="match status" value="1"/>
</dbReference>
<dbReference type="AlphaFoldDB" id="A0A401PL68"/>
<dbReference type="InterPro" id="IPR002068">
    <property type="entry name" value="A-crystallin/Hsp20_dom"/>
</dbReference>
<organism evidence="5 6">
    <name type="scientific">Scyliorhinus torazame</name>
    <name type="common">Cloudy catshark</name>
    <name type="synonym">Catulus torazame</name>
    <dbReference type="NCBI Taxonomy" id="75743"/>
    <lineage>
        <taxon>Eukaryota</taxon>
        <taxon>Metazoa</taxon>
        <taxon>Chordata</taxon>
        <taxon>Craniata</taxon>
        <taxon>Vertebrata</taxon>
        <taxon>Chondrichthyes</taxon>
        <taxon>Elasmobranchii</taxon>
        <taxon>Galeomorphii</taxon>
        <taxon>Galeoidea</taxon>
        <taxon>Carcharhiniformes</taxon>
        <taxon>Scyliorhinidae</taxon>
        <taxon>Scyliorhinus</taxon>
    </lineage>
</organism>
<feature type="compositionally biased region" description="Polar residues" evidence="3">
    <location>
        <begin position="62"/>
        <end position="72"/>
    </location>
</feature>
<reference evidence="5 6" key="1">
    <citation type="journal article" date="2018" name="Nat. Ecol. Evol.">
        <title>Shark genomes provide insights into elasmobranch evolution and the origin of vertebrates.</title>
        <authorList>
            <person name="Hara Y"/>
            <person name="Yamaguchi K"/>
            <person name="Onimaru K"/>
            <person name="Kadota M"/>
            <person name="Koyanagi M"/>
            <person name="Keeley SD"/>
            <person name="Tatsumi K"/>
            <person name="Tanaka K"/>
            <person name="Motone F"/>
            <person name="Kageyama Y"/>
            <person name="Nozu R"/>
            <person name="Adachi N"/>
            <person name="Nishimura O"/>
            <person name="Nakagawa R"/>
            <person name="Tanegashima C"/>
            <person name="Kiyatake I"/>
            <person name="Matsumoto R"/>
            <person name="Murakumo K"/>
            <person name="Nishida K"/>
            <person name="Terakita A"/>
            <person name="Kuratani S"/>
            <person name="Sato K"/>
            <person name="Hyodo S Kuraku.S."/>
        </authorList>
    </citation>
    <scope>NUCLEOTIDE SEQUENCE [LARGE SCALE GENOMIC DNA]</scope>
</reference>
<name>A0A401PL68_SCYTO</name>
<feature type="region of interest" description="Disordered" evidence="3">
    <location>
        <begin position="195"/>
        <end position="216"/>
    </location>
</feature>
<dbReference type="PROSITE" id="PS01031">
    <property type="entry name" value="SHSP"/>
    <property type="match status" value="1"/>
</dbReference>
<evidence type="ECO:0000256" key="2">
    <source>
        <dbReference type="RuleBase" id="RU003616"/>
    </source>
</evidence>
<feature type="region of interest" description="Disordered" evidence="3">
    <location>
        <begin position="1"/>
        <end position="28"/>
    </location>
</feature>
<dbReference type="GO" id="GO:0005634">
    <property type="term" value="C:nucleus"/>
    <property type="evidence" value="ECO:0007669"/>
    <property type="project" value="TreeGrafter"/>
</dbReference>
<evidence type="ECO:0000259" key="4">
    <source>
        <dbReference type="PROSITE" id="PS01031"/>
    </source>
</evidence>
<sequence length="216" mass="23956">MAESQVPFSCQIPGRHRGNRDHFREPGLSSRFLDDEFGMSAFPEHFTADWPDWARPRLTSTWPGPLRSSFNGGSAREAPGVYSSPPPPHYTARYTGYPEARSPPSISPGEPWKVCVNVQSFAPEELTIKTKDSFVEISGKHEEKQEEGGIVSKNFTKKIQLPIEVDPVTVFASLSPEGVLIIEAPPARPPCYFYGDDSMSIDTEENGLRGQEQTVS</sequence>
<feature type="domain" description="SHSP" evidence="4">
    <location>
        <begin position="91"/>
        <end position="204"/>
    </location>
</feature>
<dbReference type="OMA" id="YCTRYSE"/>
<comment type="similarity">
    <text evidence="1 2">Belongs to the small heat shock protein (HSP20) family.</text>
</comment>
<dbReference type="Pfam" id="PF00011">
    <property type="entry name" value="HSP20"/>
    <property type="match status" value="1"/>
</dbReference>
<keyword evidence="6" id="KW-1185">Reference proteome</keyword>
<evidence type="ECO:0000256" key="1">
    <source>
        <dbReference type="PROSITE-ProRule" id="PRU00285"/>
    </source>
</evidence>
<dbReference type="EMBL" id="BFAA01000772">
    <property type="protein sequence ID" value="GCB73884.1"/>
    <property type="molecule type" value="Genomic_DNA"/>
</dbReference>
<dbReference type="GO" id="GO:0042803">
    <property type="term" value="F:protein homodimerization activity"/>
    <property type="evidence" value="ECO:0007669"/>
    <property type="project" value="InterPro"/>
</dbReference>
<dbReference type="GO" id="GO:0034620">
    <property type="term" value="P:cellular response to unfolded protein"/>
    <property type="evidence" value="ECO:0007669"/>
    <property type="project" value="InterPro"/>
</dbReference>
<dbReference type="STRING" id="75743.A0A401PL68"/>
<dbReference type="InterPro" id="IPR043254">
    <property type="entry name" value="HSPB8"/>
</dbReference>
<dbReference type="GO" id="GO:0005737">
    <property type="term" value="C:cytoplasm"/>
    <property type="evidence" value="ECO:0007669"/>
    <property type="project" value="TreeGrafter"/>
</dbReference>
<dbReference type="InterPro" id="IPR001436">
    <property type="entry name" value="Alpha-crystallin/sHSP_animal"/>
</dbReference>
<evidence type="ECO:0000313" key="6">
    <source>
        <dbReference type="Proteomes" id="UP000288216"/>
    </source>
</evidence>
<dbReference type="OrthoDB" id="10060792at2759"/>
<dbReference type="PANTHER" id="PTHR46906:SF1">
    <property type="entry name" value="HEAT SHOCK PROTEIN BETA-8"/>
    <property type="match status" value="1"/>
</dbReference>
<feature type="region of interest" description="Disordered" evidence="3">
    <location>
        <begin position="62"/>
        <end position="87"/>
    </location>
</feature>
<dbReference type="PRINTS" id="PR00299">
    <property type="entry name" value="ACRYSTALLIN"/>
</dbReference>
<dbReference type="InterPro" id="IPR008978">
    <property type="entry name" value="HSP20-like_chaperone"/>
</dbReference>
<protein>
    <recommendedName>
        <fullName evidence="4">SHSP domain-containing protein</fullName>
    </recommendedName>
</protein>
<proteinExistence type="inferred from homology"/>